<dbReference type="PRINTS" id="PR00081">
    <property type="entry name" value="GDHRDH"/>
</dbReference>
<evidence type="ECO:0000256" key="2">
    <source>
        <dbReference type="ARBA" id="ARBA00023002"/>
    </source>
</evidence>
<dbReference type="InterPro" id="IPR036291">
    <property type="entry name" value="NAD(P)-bd_dom_sf"/>
</dbReference>
<dbReference type="InterPro" id="IPR002347">
    <property type="entry name" value="SDR_fam"/>
</dbReference>
<comment type="similarity">
    <text evidence="1">Belongs to the short-chain dehydrogenases/reductases (SDR) family.</text>
</comment>
<proteinExistence type="inferred from homology"/>
<gene>
    <name evidence="5" type="primary">LOC110781738</name>
</gene>
<dbReference type="PROSITE" id="PS00061">
    <property type="entry name" value="ADH_SHORT"/>
    <property type="match status" value="1"/>
</dbReference>
<dbReference type="PRINTS" id="PR00080">
    <property type="entry name" value="SDRFAMILY"/>
</dbReference>
<reference evidence="4" key="1">
    <citation type="journal article" date="2021" name="Nat. Commun.">
        <title>Genomic analyses provide insights into spinach domestication and the genetic basis of agronomic traits.</title>
        <authorList>
            <person name="Cai X."/>
            <person name="Sun X."/>
            <person name="Xu C."/>
            <person name="Sun H."/>
            <person name="Wang X."/>
            <person name="Ge C."/>
            <person name="Zhang Z."/>
            <person name="Wang Q."/>
            <person name="Fei Z."/>
            <person name="Jiao C."/>
            <person name="Wang Q."/>
        </authorList>
    </citation>
    <scope>NUCLEOTIDE SEQUENCE [LARGE SCALE GENOMIC DNA]</scope>
    <source>
        <strain evidence="4">cv. Varoflay</strain>
    </source>
</reference>
<dbReference type="SUPFAM" id="SSF51735">
    <property type="entry name" value="NAD(P)-binding Rossmann-fold domains"/>
    <property type="match status" value="1"/>
</dbReference>
<feature type="region of interest" description="Disordered" evidence="3">
    <location>
        <begin position="1"/>
        <end position="20"/>
    </location>
</feature>
<dbReference type="Gene3D" id="3.40.50.720">
    <property type="entry name" value="NAD(P)-binding Rossmann-like Domain"/>
    <property type="match status" value="1"/>
</dbReference>
<evidence type="ECO:0000313" key="4">
    <source>
        <dbReference type="Proteomes" id="UP000813463"/>
    </source>
</evidence>
<evidence type="ECO:0000256" key="1">
    <source>
        <dbReference type="ARBA" id="ARBA00006484"/>
    </source>
</evidence>
<evidence type="ECO:0000256" key="3">
    <source>
        <dbReference type="SAM" id="MobiDB-lite"/>
    </source>
</evidence>
<dbReference type="GeneID" id="110781738"/>
<dbReference type="PANTHER" id="PTHR48107">
    <property type="entry name" value="NADPH-DEPENDENT ALDEHYDE REDUCTASE-LIKE PROTEIN, CHLOROPLASTIC-RELATED"/>
    <property type="match status" value="1"/>
</dbReference>
<dbReference type="Pfam" id="PF13561">
    <property type="entry name" value="adh_short_C2"/>
    <property type="match status" value="1"/>
</dbReference>
<evidence type="ECO:0000313" key="5">
    <source>
        <dbReference type="RefSeq" id="XP_056688539.1"/>
    </source>
</evidence>
<dbReference type="Proteomes" id="UP000813463">
    <property type="component" value="Chromosome 6"/>
</dbReference>
<organism evidence="4 5">
    <name type="scientific">Spinacia oleracea</name>
    <name type="common">Spinach</name>
    <dbReference type="NCBI Taxonomy" id="3562"/>
    <lineage>
        <taxon>Eukaryota</taxon>
        <taxon>Viridiplantae</taxon>
        <taxon>Streptophyta</taxon>
        <taxon>Embryophyta</taxon>
        <taxon>Tracheophyta</taxon>
        <taxon>Spermatophyta</taxon>
        <taxon>Magnoliopsida</taxon>
        <taxon>eudicotyledons</taxon>
        <taxon>Gunneridae</taxon>
        <taxon>Pentapetalae</taxon>
        <taxon>Caryophyllales</taxon>
        <taxon>Chenopodiaceae</taxon>
        <taxon>Chenopodioideae</taxon>
        <taxon>Anserineae</taxon>
        <taxon>Spinacia</taxon>
    </lineage>
</organism>
<sequence length="294" mass="31964">MASEDQKFPPQTQKTQPGKQYLMHPLPISVNPIYKPSDKLLVALVTGGDSGIGRAVCYYFALEGATVAFTYDVKGVEDRDAEDALTLIRKAAKESNASEPIAIPADLQGEEKCKEVVDKVVSHFGGIDVLVNNAGVAYYNENIEDVTEQQLRKTFEINIFAYFFLAKHAVKHMKEGSSIINTASVQAYKGEANRVDYSASKGAIVTFTRSLSLQFIKRGIRVNGVAPGPIWTPIQVANSLPVEKIVTLGSETPMDRAGQPFEVAPSYVFLASNECSSYFTGQVLHPNGGVIVNV</sequence>
<feature type="compositionally biased region" description="Low complexity" evidence="3">
    <location>
        <begin position="8"/>
        <end position="20"/>
    </location>
</feature>
<name>A0ABM3QYZ1_SPIOL</name>
<dbReference type="PANTHER" id="PTHR48107:SF30">
    <property type="entry name" value="GLUCOSE AND RIBITOL DEHYDROGENASE-LIKE ISOFORM X1"/>
    <property type="match status" value="1"/>
</dbReference>
<dbReference type="InterPro" id="IPR020904">
    <property type="entry name" value="Sc_DH/Rdtase_CS"/>
</dbReference>
<reference evidence="5" key="2">
    <citation type="submission" date="2025-08" db="UniProtKB">
        <authorList>
            <consortium name="RefSeq"/>
        </authorList>
    </citation>
    <scope>IDENTIFICATION</scope>
    <source>
        <tissue evidence="5">Leaf</tissue>
    </source>
</reference>
<dbReference type="RefSeq" id="XP_056688539.1">
    <property type="nucleotide sequence ID" value="XM_056832561.1"/>
</dbReference>
<keyword evidence="2" id="KW-0560">Oxidoreductase</keyword>
<accession>A0ABM3QYZ1</accession>
<protein>
    <submittedName>
        <fullName evidence="5">Glucose and ribitol dehydrogenase-like isoform X1</fullName>
    </submittedName>
</protein>
<keyword evidence="4" id="KW-1185">Reference proteome</keyword>